<keyword evidence="3" id="KW-1185">Reference proteome</keyword>
<sequence>MALVNYGHFTSMRVDRGRVRGLARHLERLDRDARVVFGLGIAEDLVRAEIRRAIEGSTQPVYARANVFGPKFDPRVPEAEVEPDVVVTIGDLPPDDAPPLRVRTAGYQRDLPQVKHVGTFGLFYQRRIARKAGFDDALFVNPDGQVCEGSTWNICFLDGDKVVWPSAPVLPGIAMGLIQSGMNRSGLDYEVRPVAMSELSGFRAAFATNALSPVRPISVIDEVEYEVDEKAAARLRRSHDLTPEERV</sequence>
<keyword evidence="2" id="KW-0808">Transferase</keyword>
<dbReference type="GO" id="GO:0005829">
    <property type="term" value="C:cytosol"/>
    <property type="evidence" value="ECO:0007669"/>
    <property type="project" value="TreeGrafter"/>
</dbReference>
<dbReference type="InterPro" id="IPR043132">
    <property type="entry name" value="BCAT-like_C"/>
</dbReference>
<dbReference type="InterPro" id="IPR050571">
    <property type="entry name" value="Class-IV_PLP-Dep_Aminotrnsfr"/>
</dbReference>
<dbReference type="Pfam" id="PF01063">
    <property type="entry name" value="Aminotran_4"/>
    <property type="match status" value="1"/>
</dbReference>
<protein>
    <submittedName>
        <fullName evidence="2">Branched-chain amino acid aminotransferase/4-amino-4-deoxychorismate lyase</fullName>
    </submittedName>
</protein>
<dbReference type="PANTHER" id="PTHR42743">
    <property type="entry name" value="AMINO-ACID AMINOTRANSFERASE"/>
    <property type="match status" value="1"/>
</dbReference>
<dbReference type="InterPro" id="IPR001544">
    <property type="entry name" value="Aminotrans_IV"/>
</dbReference>
<dbReference type="GO" id="GO:0008696">
    <property type="term" value="F:4-amino-4-deoxychorismate lyase activity"/>
    <property type="evidence" value="ECO:0007669"/>
    <property type="project" value="TreeGrafter"/>
</dbReference>
<proteinExistence type="inferred from homology"/>
<comment type="similarity">
    <text evidence="1">Belongs to the class-IV pyridoxal-phosphate-dependent aminotransferase family.</text>
</comment>
<dbReference type="Proteomes" id="UP000199651">
    <property type="component" value="Unassembled WGS sequence"/>
</dbReference>
<accession>A0A1H0MYC2</accession>
<dbReference type="GO" id="GO:0008483">
    <property type="term" value="F:transaminase activity"/>
    <property type="evidence" value="ECO:0007669"/>
    <property type="project" value="UniProtKB-KW"/>
</dbReference>
<dbReference type="STRING" id="504798.SAMN05421871_102163"/>
<keyword evidence="2" id="KW-0032">Aminotransferase</keyword>
<dbReference type="AlphaFoldDB" id="A0A1H0MYC2"/>
<reference evidence="3" key="1">
    <citation type="submission" date="2016-10" db="EMBL/GenBank/DDBJ databases">
        <authorList>
            <person name="Varghese N."/>
            <person name="Submissions S."/>
        </authorList>
    </citation>
    <scope>NUCLEOTIDE SEQUENCE [LARGE SCALE GENOMIC DNA]</scope>
    <source>
        <strain evidence="3">IBRC-M 10655</strain>
    </source>
</reference>
<dbReference type="SUPFAM" id="SSF56752">
    <property type="entry name" value="D-aminoacid aminotransferase-like PLP-dependent enzymes"/>
    <property type="match status" value="1"/>
</dbReference>
<dbReference type="Gene3D" id="3.20.10.10">
    <property type="entry name" value="D-amino Acid Aminotransferase, subunit A, domain 2"/>
    <property type="match status" value="1"/>
</dbReference>
<dbReference type="GO" id="GO:0008153">
    <property type="term" value="P:4-aminobenzoate biosynthetic process"/>
    <property type="evidence" value="ECO:0007669"/>
    <property type="project" value="TreeGrafter"/>
</dbReference>
<dbReference type="InterPro" id="IPR036038">
    <property type="entry name" value="Aminotransferase-like"/>
</dbReference>
<name>A0A1H0MYC2_9PSEU</name>
<dbReference type="NCBIfam" id="NF006734">
    <property type="entry name" value="PRK09266.1"/>
    <property type="match status" value="1"/>
</dbReference>
<evidence type="ECO:0000313" key="3">
    <source>
        <dbReference type="Proteomes" id="UP000199651"/>
    </source>
</evidence>
<dbReference type="EMBL" id="FNJB01000005">
    <property type="protein sequence ID" value="SDO85469.1"/>
    <property type="molecule type" value="Genomic_DNA"/>
</dbReference>
<gene>
    <name evidence="2" type="ORF">SAMN05192558_105113</name>
</gene>
<dbReference type="PANTHER" id="PTHR42743:SF2">
    <property type="entry name" value="AMINODEOXYCHORISMATE LYASE"/>
    <property type="match status" value="1"/>
</dbReference>
<evidence type="ECO:0000256" key="1">
    <source>
        <dbReference type="ARBA" id="ARBA00009320"/>
    </source>
</evidence>
<organism evidence="2 3">
    <name type="scientific">Actinokineospora alba</name>
    <dbReference type="NCBI Taxonomy" id="504798"/>
    <lineage>
        <taxon>Bacteria</taxon>
        <taxon>Bacillati</taxon>
        <taxon>Actinomycetota</taxon>
        <taxon>Actinomycetes</taxon>
        <taxon>Pseudonocardiales</taxon>
        <taxon>Pseudonocardiaceae</taxon>
        <taxon>Actinokineospora</taxon>
    </lineage>
</organism>
<dbReference type="Gene3D" id="3.30.470.10">
    <property type="match status" value="1"/>
</dbReference>
<evidence type="ECO:0000313" key="2">
    <source>
        <dbReference type="EMBL" id="SDO85469.1"/>
    </source>
</evidence>
<keyword evidence="2" id="KW-0456">Lyase</keyword>
<dbReference type="InterPro" id="IPR043131">
    <property type="entry name" value="BCAT-like_N"/>
</dbReference>